<keyword evidence="3" id="KW-0804">Transcription</keyword>
<dbReference type="SMART" id="SM00419">
    <property type="entry name" value="HTH_CRP"/>
    <property type="match status" value="1"/>
</dbReference>
<evidence type="ECO:0000313" key="6">
    <source>
        <dbReference type="EMBL" id="HIU99807.1"/>
    </source>
</evidence>
<dbReference type="PROSITE" id="PS50042">
    <property type="entry name" value="CNMP_BINDING_3"/>
    <property type="match status" value="1"/>
</dbReference>
<dbReference type="GO" id="GO:0006355">
    <property type="term" value="P:regulation of DNA-templated transcription"/>
    <property type="evidence" value="ECO:0007669"/>
    <property type="project" value="InterPro"/>
</dbReference>
<evidence type="ECO:0000256" key="2">
    <source>
        <dbReference type="ARBA" id="ARBA00023125"/>
    </source>
</evidence>
<protein>
    <submittedName>
        <fullName evidence="6">Crp/Fnr family transcriptional regulator</fullName>
    </submittedName>
</protein>
<evidence type="ECO:0000259" key="4">
    <source>
        <dbReference type="PROSITE" id="PS50042"/>
    </source>
</evidence>
<dbReference type="SUPFAM" id="SSF46785">
    <property type="entry name" value="Winged helix' DNA-binding domain"/>
    <property type="match status" value="1"/>
</dbReference>
<dbReference type="GO" id="GO:0003677">
    <property type="term" value="F:DNA binding"/>
    <property type="evidence" value="ECO:0007669"/>
    <property type="project" value="UniProtKB-KW"/>
</dbReference>
<evidence type="ECO:0000259" key="5">
    <source>
        <dbReference type="PROSITE" id="PS51063"/>
    </source>
</evidence>
<evidence type="ECO:0000256" key="3">
    <source>
        <dbReference type="ARBA" id="ARBA00023163"/>
    </source>
</evidence>
<keyword evidence="2" id="KW-0238">DNA-binding</keyword>
<dbReference type="EMBL" id="DVOH01000013">
    <property type="protein sequence ID" value="HIU99807.1"/>
    <property type="molecule type" value="Genomic_DNA"/>
</dbReference>
<sequence>MNIFKLIKQNDLFRNFEEREIDAIFDCLSGRIVKYSRGKIVAAEGDDVSEIGIVLSGTLLKFVTKPGGRREAQGTLEAGGMFGEVDGYCGEGKLTYSVVAAEEVMILFITLSTIVGRCSKNCAHHQKLLDNTLRYLAEHITSMNKDTEYLLIKSMRLKIAKLIYDKFLIQNSLNVDLGMNRNEMAEYLNVSRPSMSREMIRMREEGIIEFWKGKITIKDLDRLEKIVTAK</sequence>
<dbReference type="InterPro" id="IPR036390">
    <property type="entry name" value="WH_DNA-bd_sf"/>
</dbReference>
<accession>A0A9D1NC54</accession>
<comment type="caution">
    <text evidence="6">The sequence shown here is derived from an EMBL/GenBank/DDBJ whole genome shotgun (WGS) entry which is preliminary data.</text>
</comment>
<feature type="domain" description="HTH crp-type" evidence="5">
    <location>
        <begin position="153"/>
        <end position="221"/>
    </location>
</feature>
<gene>
    <name evidence="6" type="ORF">IAB14_01675</name>
</gene>
<dbReference type="Proteomes" id="UP000886891">
    <property type="component" value="Unassembled WGS sequence"/>
</dbReference>
<organism evidence="6 7">
    <name type="scientific">Candidatus Stercoripulliclostridium merdipullorum</name>
    <dbReference type="NCBI Taxonomy" id="2840952"/>
    <lineage>
        <taxon>Bacteria</taxon>
        <taxon>Bacillati</taxon>
        <taxon>Bacillota</taxon>
        <taxon>Clostridia</taxon>
        <taxon>Eubacteriales</taxon>
        <taxon>Candidatus Stercoripulliclostridium</taxon>
    </lineage>
</organism>
<dbReference type="InterPro" id="IPR014710">
    <property type="entry name" value="RmlC-like_jellyroll"/>
</dbReference>
<proteinExistence type="predicted"/>
<dbReference type="InterPro" id="IPR018490">
    <property type="entry name" value="cNMP-bd_dom_sf"/>
</dbReference>
<dbReference type="Gene3D" id="2.60.120.10">
    <property type="entry name" value="Jelly Rolls"/>
    <property type="match status" value="1"/>
</dbReference>
<feature type="domain" description="Cyclic nucleotide-binding" evidence="4">
    <location>
        <begin position="12"/>
        <end position="109"/>
    </location>
</feature>
<dbReference type="Pfam" id="PF13545">
    <property type="entry name" value="HTH_Crp_2"/>
    <property type="match status" value="1"/>
</dbReference>
<dbReference type="AlphaFoldDB" id="A0A9D1NC54"/>
<keyword evidence="1" id="KW-0805">Transcription regulation</keyword>
<evidence type="ECO:0000313" key="7">
    <source>
        <dbReference type="Proteomes" id="UP000886891"/>
    </source>
</evidence>
<reference evidence="6" key="1">
    <citation type="submission" date="2020-10" db="EMBL/GenBank/DDBJ databases">
        <authorList>
            <person name="Gilroy R."/>
        </authorList>
    </citation>
    <scope>NUCLEOTIDE SEQUENCE</scope>
    <source>
        <strain evidence="6">23406</strain>
    </source>
</reference>
<evidence type="ECO:0000256" key="1">
    <source>
        <dbReference type="ARBA" id="ARBA00023015"/>
    </source>
</evidence>
<reference evidence="6" key="2">
    <citation type="journal article" date="2021" name="PeerJ">
        <title>Extensive microbial diversity within the chicken gut microbiome revealed by metagenomics and culture.</title>
        <authorList>
            <person name="Gilroy R."/>
            <person name="Ravi A."/>
            <person name="Getino M."/>
            <person name="Pursley I."/>
            <person name="Horton D.L."/>
            <person name="Alikhan N.F."/>
            <person name="Baker D."/>
            <person name="Gharbi K."/>
            <person name="Hall N."/>
            <person name="Watson M."/>
            <person name="Adriaenssens E.M."/>
            <person name="Foster-Nyarko E."/>
            <person name="Jarju S."/>
            <person name="Secka A."/>
            <person name="Antonio M."/>
            <person name="Oren A."/>
            <person name="Chaudhuri R.R."/>
            <person name="La Ragione R."/>
            <person name="Hildebrand F."/>
            <person name="Pallen M.J."/>
        </authorList>
    </citation>
    <scope>NUCLEOTIDE SEQUENCE</scope>
    <source>
        <strain evidence="6">23406</strain>
    </source>
</reference>
<dbReference type="CDD" id="cd00038">
    <property type="entry name" value="CAP_ED"/>
    <property type="match status" value="1"/>
</dbReference>
<name>A0A9D1NC54_9FIRM</name>
<dbReference type="Pfam" id="PF00027">
    <property type="entry name" value="cNMP_binding"/>
    <property type="match status" value="1"/>
</dbReference>
<dbReference type="PROSITE" id="PS51063">
    <property type="entry name" value="HTH_CRP_2"/>
    <property type="match status" value="1"/>
</dbReference>
<dbReference type="InterPro" id="IPR000595">
    <property type="entry name" value="cNMP-bd_dom"/>
</dbReference>
<dbReference type="SUPFAM" id="SSF51206">
    <property type="entry name" value="cAMP-binding domain-like"/>
    <property type="match status" value="1"/>
</dbReference>
<dbReference type="InterPro" id="IPR012318">
    <property type="entry name" value="HTH_CRP"/>
</dbReference>